<dbReference type="PANTHER" id="PTHR30191">
    <property type="entry name" value="FORMATE ACETYLTRANSFERASE"/>
    <property type="match status" value="1"/>
</dbReference>
<dbReference type="PhylomeDB" id="A0A0G4GQ53"/>
<keyword evidence="1" id="KW-0812">Transmembrane</keyword>
<dbReference type="AlphaFoldDB" id="A0A0G4GQ53"/>
<accession>A0A0G4GQ53</accession>
<dbReference type="SUPFAM" id="SSF51998">
    <property type="entry name" value="PFL-like glycyl radical enzymes"/>
    <property type="match status" value="1"/>
</dbReference>
<feature type="domain" description="PFL" evidence="2">
    <location>
        <begin position="231"/>
        <end position="312"/>
    </location>
</feature>
<dbReference type="Pfam" id="PF02901">
    <property type="entry name" value="PFL-like"/>
    <property type="match status" value="1"/>
</dbReference>
<protein>
    <recommendedName>
        <fullName evidence="2">PFL domain-containing protein</fullName>
    </recommendedName>
</protein>
<keyword evidence="1" id="KW-1133">Transmembrane helix</keyword>
<dbReference type="GO" id="GO:0008861">
    <property type="term" value="F:formate C-acetyltransferase activity"/>
    <property type="evidence" value="ECO:0007669"/>
    <property type="project" value="TreeGrafter"/>
</dbReference>
<dbReference type="InterPro" id="IPR050244">
    <property type="entry name" value="Auton_GlycylRad_Cofactor"/>
</dbReference>
<dbReference type="GO" id="GO:0005829">
    <property type="term" value="C:cytosol"/>
    <property type="evidence" value="ECO:0007669"/>
    <property type="project" value="TreeGrafter"/>
</dbReference>
<dbReference type="EMBL" id="CDMZ01001436">
    <property type="protein sequence ID" value="CEM32522.1"/>
    <property type="molecule type" value="Genomic_DNA"/>
</dbReference>
<feature type="transmembrane region" description="Helical" evidence="1">
    <location>
        <begin position="20"/>
        <end position="40"/>
    </location>
</feature>
<gene>
    <name evidence="3" type="ORF">Cvel_709</name>
</gene>
<organism evidence="3">
    <name type="scientific">Chromera velia CCMP2878</name>
    <dbReference type="NCBI Taxonomy" id="1169474"/>
    <lineage>
        <taxon>Eukaryota</taxon>
        <taxon>Sar</taxon>
        <taxon>Alveolata</taxon>
        <taxon>Colpodellida</taxon>
        <taxon>Chromeraceae</taxon>
        <taxon>Chromera</taxon>
    </lineage>
</organism>
<dbReference type="Gene3D" id="3.20.70.20">
    <property type="match status" value="2"/>
</dbReference>
<evidence type="ECO:0000313" key="3">
    <source>
        <dbReference type="EMBL" id="CEM32522.1"/>
    </source>
</evidence>
<dbReference type="VEuPathDB" id="CryptoDB:Cvel_709"/>
<keyword evidence="1" id="KW-0472">Membrane</keyword>
<sequence>MSQTSFARGKTGSSQTLNSAYWTMVSVKAIVVASIIALYFCAGKTSPLSPYANDPPVTKNIHKHYADLLKRHGCDAVPHFKPASRDVDTTEFINKYFQPFDGAANFLAPTVTCPKKSYVQVKELGKKEAGAGGILNADAQTVSSIWSLKSGYVLSPKEDTIKGLQTNTPRGGVRMVAAALRAYGCRANPSIVDVYENHSENQNNALFSIYTLAIRKARYVYVLTGFSDDYSRWDVFLDVYAEYDLASGRAMETDLQEVIDNLMIELCMIRHLRMPEYNALFSRDPVWTTLILGSSSKDGDRAKSMVTKTSYRYDGGPTSCVSPYFFGAPYNMVKLLLVCQNSGKCKSHGDLLYKELKKESKAARIGVSLDDGKPINCPIVEILFFDIAMPWMAKLYTDMMNCIYWAYVDRLLAQGWAPLKDASVAFGGVALPPIEALPVPFLMMTNWLAEEGAEVGGELEHRE</sequence>
<reference evidence="3" key="1">
    <citation type="submission" date="2014-11" db="EMBL/GenBank/DDBJ databases">
        <authorList>
            <person name="Otto D Thomas"/>
            <person name="Naeem Raeece"/>
        </authorList>
    </citation>
    <scope>NUCLEOTIDE SEQUENCE</scope>
</reference>
<evidence type="ECO:0000256" key="1">
    <source>
        <dbReference type="SAM" id="Phobius"/>
    </source>
</evidence>
<dbReference type="InterPro" id="IPR004184">
    <property type="entry name" value="PFL_dom"/>
</dbReference>
<evidence type="ECO:0000259" key="2">
    <source>
        <dbReference type="Pfam" id="PF02901"/>
    </source>
</evidence>
<name>A0A0G4GQ53_9ALVE</name>
<proteinExistence type="predicted"/>
<dbReference type="PANTHER" id="PTHR30191:SF0">
    <property type="entry name" value="FORMATE ACETYLTRANSFERASE 1"/>
    <property type="match status" value="1"/>
</dbReference>